<dbReference type="PROSITE" id="PS50893">
    <property type="entry name" value="ABC_TRANSPORTER_2"/>
    <property type="match status" value="1"/>
</dbReference>
<comment type="function">
    <text evidence="8">ATP-binding (A) component of a common energy-coupling factor (ECF) ABC-transporter complex.</text>
</comment>
<gene>
    <name evidence="10" type="ORF">INF20_07360</name>
</gene>
<evidence type="ECO:0000256" key="1">
    <source>
        <dbReference type="ARBA" id="ARBA00004202"/>
    </source>
</evidence>
<evidence type="ECO:0000259" key="9">
    <source>
        <dbReference type="PROSITE" id="PS50893"/>
    </source>
</evidence>
<reference evidence="10 11" key="1">
    <citation type="submission" date="2020-10" db="EMBL/GenBank/DDBJ databases">
        <title>ChiBAC.</title>
        <authorList>
            <person name="Zenner C."/>
            <person name="Hitch T.C.A."/>
            <person name="Clavel T."/>
        </authorList>
    </citation>
    <scope>NUCLEOTIDE SEQUENCE [LARGE SCALE GENOMIC DNA]</scope>
    <source>
        <strain evidence="10 11">DSM 108706</strain>
    </source>
</reference>
<feature type="domain" description="ABC transporter" evidence="9">
    <location>
        <begin position="3"/>
        <end position="245"/>
    </location>
</feature>
<dbReference type="InterPro" id="IPR017871">
    <property type="entry name" value="ABC_transporter-like_CS"/>
</dbReference>
<comment type="subcellular location">
    <subcellularLocation>
        <location evidence="1 8">Cell membrane</location>
        <topology evidence="1 8">Peripheral membrane protein</topology>
    </subcellularLocation>
</comment>
<evidence type="ECO:0000313" key="11">
    <source>
        <dbReference type="Proteomes" id="UP001516588"/>
    </source>
</evidence>
<keyword evidence="5 8" id="KW-0067">ATP-binding</keyword>
<keyword evidence="2 8" id="KW-0813">Transport</keyword>
<organism evidence="10 11">
    <name type="scientific">Gallibacter intestinalis</name>
    <dbReference type="NCBI Taxonomy" id="2779356"/>
    <lineage>
        <taxon>Bacteria</taxon>
        <taxon>Bacillati</taxon>
        <taxon>Bacillota</taxon>
        <taxon>Clostridia</taxon>
        <taxon>Eubacteriales</taxon>
        <taxon>Eubacteriaceae</taxon>
        <taxon>Gallibacter</taxon>
    </lineage>
</organism>
<evidence type="ECO:0000256" key="6">
    <source>
        <dbReference type="ARBA" id="ARBA00022967"/>
    </source>
</evidence>
<dbReference type="CDD" id="cd03225">
    <property type="entry name" value="ABC_cobalt_CbiO_domain1"/>
    <property type="match status" value="1"/>
</dbReference>
<keyword evidence="4 8" id="KW-0547">Nucleotide-binding</keyword>
<dbReference type="InterPro" id="IPR050095">
    <property type="entry name" value="ECF_ABC_transporter_ATP-bd"/>
</dbReference>
<keyword evidence="6" id="KW-1278">Translocase</keyword>
<dbReference type="InterPro" id="IPR030946">
    <property type="entry name" value="EcfA2"/>
</dbReference>
<name>A0ABR9QZ99_9FIRM</name>
<dbReference type="Proteomes" id="UP001516588">
    <property type="component" value="Unassembled WGS sequence"/>
</dbReference>
<dbReference type="RefSeq" id="WP_226385732.1">
    <property type="nucleotide sequence ID" value="NZ_JADCKA010000014.1"/>
</dbReference>
<dbReference type="Gene3D" id="3.40.50.300">
    <property type="entry name" value="P-loop containing nucleotide triphosphate hydrolases"/>
    <property type="match status" value="1"/>
</dbReference>
<dbReference type="InterPro" id="IPR015856">
    <property type="entry name" value="ABC_transpr_CbiO/EcfA_su"/>
</dbReference>
<comment type="subunit">
    <text evidence="8">Forms a stable energy-coupling factor (ECF) transporter complex composed of 2 membrane-embedded substrate-binding proteins (S component), 2 ATP-binding proteins (A component) and 2 transmembrane proteins (T component).</text>
</comment>
<keyword evidence="7 8" id="KW-0472">Membrane</keyword>
<evidence type="ECO:0000256" key="5">
    <source>
        <dbReference type="ARBA" id="ARBA00022840"/>
    </source>
</evidence>
<evidence type="ECO:0000313" key="10">
    <source>
        <dbReference type="EMBL" id="MBE5036087.1"/>
    </source>
</evidence>
<evidence type="ECO:0000256" key="2">
    <source>
        <dbReference type="ARBA" id="ARBA00022448"/>
    </source>
</evidence>
<dbReference type="SMART" id="SM00382">
    <property type="entry name" value="AAA"/>
    <property type="match status" value="1"/>
</dbReference>
<keyword evidence="3 8" id="KW-1003">Cell membrane</keyword>
<dbReference type="PANTHER" id="PTHR43553">
    <property type="entry name" value="HEAVY METAL TRANSPORTER"/>
    <property type="match status" value="1"/>
</dbReference>
<evidence type="ECO:0000256" key="8">
    <source>
        <dbReference type="RuleBase" id="RU365104"/>
    </source>
</evidence>
<proteinExistence type="inferred from homology"/>
<dbReference type="Pfam" id="PF00005">
    <property type="entry name" value="ABC_tran"/>
    <property type="match status" value="1"/>
</dbReference>
<dbReference type="SUPFAM" id="SSF52540">
    <property type="entry name" value="P-loop containing nucleoside triphosphate hydrolases"/>
    <property type="match status" value="1"/>
</dbReference>
<dbReference type="NCBIfam" id="TIGR04521">
    <property type="entry name" value="ECF_ATPase_2"/>
    <property type="match status" value="1"/>
</dbReference>
<evidence type="ECO:0000256" key="3">
    <source>
        <dbReference type="ARBA" id="ARBA00022475"/>
    </source>
</evidence>
<accession>A0ABR9QZ99</accession>
<sequence>MSIQVKNLTHIYSPGLPYESVALDDVSFNIEDGQFVGVIGHTGSGKSTMIQHLNGLLKPTEGSIIVDGIDLTGEGVSMIDIRKRVGLVFQYPEYQLFEETVAKDIAFGPKNLGLDEEEINRRVREAMDLVRLDYDKFAEKSPFDLSGGQKRRVAIAGVIAMKPEVLILDEPTAGLDPKAHRDVLEMIVDIHRREKNVTVFVSHNMNDVARLCDKVLVMNGGKCVLQGTPKEVFAEADMLRSMGLDLPDVTQMLYELKQKGVEMPDGVFDIDEAEKLILDYIRGGKSVD</sequence>
<dbReference type="PANTHER" id="PTHR43553:SF27">
    <property type="entry name" value="ENERGY-COUPLING FACTOR TRANSPORTER ATP-BINDING PROTEIN ECFA2"/>
    <property type="match status" value="1"/>
</dbReference>
<evidence type="ECO:0000256" key="4">
    <source>
        <dbReference type="ARBA" id="ARBA00022741"/>
    </source>
</evidence>
<dbReference type="PROSITE" id="PS00211">
    <property type="entry name" value="ABC_TRANSPORTER_1"/>
    <property type="match status" value="1"/>
</dbReference>
<protein>
    <recommendedName>
        <fullName evidence="8">Energy-coupling factor transporter ATP-binding protein EcfA2</fullName>
        <ecNumber evidence="8">7.-.-.-</ecNumber>
    </recommendedName>
</protein>
<keyword evidence="11" id="KW-1185">Reference proteome</keyword>
<dbReference type="InterPro" id="IPR027417">
    <property type="entry name" value="P-loop_NTPase"/>
</dbReference>
<dbReference type="InterPro" id="IPR003593">
    <property type="entry name" value="AAA+_ATPase"/>
</dbReference>
<dbReference type="InterPro" id="IPR003439">
    <property type="entry name" value="ABC_transporter-like_ATP-bd"/>
</dbReference>
<dbReference type="EC" id="7.-.-.-" evidence="8"/>
<comment type="caution">
    <text evidence="10">The sequence shown here is derived from an EMBL/GenBank/DDBJ whole genome shotgun (WGS) entry which is preliminary data.</text>
</comment>
<dbReference type="NCBIfam" id="NF010158">
    <property type="entry name" value="PRK13637.1"/>
    <property type="match status" value="1"/>
</dbReference>
<evidence type="ECO:0000256" key="7">
    <source>
        <dbReference type="ARBA" id="ARBA00023136"/>
    </source>
</evidence>
<comment type="similarity">
    <text evidence="8">Belongs to the ABC transporter superfamily. Energy-coupling factor EcfA family.</text>
</comment>
<dbReference type="EMBL" id="JADCKA010000014">
    <property type="protein sequence ID" value="MBE5036087.1"/>
    <property type="molecule type" value="Genomic_DNA"/>
</dbReference>